<feature type="domain" description="NACHT" evidence="2">
    <location>
        <begin position="193"/>
        <end position="313"/>
    </location>
</feature>
<dbReference type="InterPro" id="IPR027417">
    <property type="entry name" value="P-loop_NTPase"/>
</dbReference>
<dbReference type="Gene3D" id="2.160.20.80">
    <property type="entry name" value="E3 ubiquitin-protein ligase SopA"/>
    <property type="match status" value="1"/>
</dbReference>
<keyword evidence="4" id="KW-1185">Reference proteome</keyword>
<dbReference type="Gene3D" id="3.40.50.300">
    <property type="entry name" value="P-loop containing nucleotide triphosphate hydrolases"/>
    <property type="match status" value="1"/>
</dbReference>
<sequence length="940" mass="105852">MADRQTPKRSKGGVAGPAELEAYVASLYSILGYNVKTNVPLGGQQIDVLVERHLEGIGVTRIIVECKYKATGSVSNQDVFDTINTFGALMKLHGVSHCVMVTNTSFSQRAQDAADNDRLFRLVLLSDLEDDLVNVADSLLALKKGYESEQIFHEFLPQSAQGRLPYTKVDGQIDNILEATIEWIENFGEGFLTVLGDFGGGKTTLLRRLEYEFSSLFLQKRTRHRPLYFTLKDYSFYEGLDEFIASSVRQKYQRNMPSNVFWTLAREGGFLFLLDGFDEIITGVDRSDRAKTFLSLHRIISSGSPVILTCRPAYFVSNEELNDLIRQVNSRDGQKHPGLPGRWDAHLFNIGETTALARTSQFLFEKYVDNATLDPLMNLSSTVTHLEVFQPAQIDEYLKKFDSDFRNVSNSGWNEVKAEIEKIYDLTDLMKRPIMLSMIKDTILQGQIDIRRHNVIGGAFSLYDAYTSVNLKRDWGKSKGRKLLSEKQRQEYAQLIALTMFKRANLNVDHSEIVKVAKESPLLLGFSTDLSQLDPEQVAADIQVTTFLSRQGSSFRFTHKSFMEFFVAKSVVDKLSDQRMAKTSLTEPYTREIISFIGEAATVNPKLLSKVSTILLAQTNATKKRDDSDIIKRNAIGILLSGTEVIATDYFSNNHVWELSVRKRTIDGLVVRGTQWDYCGWHLVTLSKSSISQSHFIGWRVEGGSWTDVSFNGRLQDSHFEDVQFSNCVVAASTQKTIFQSCAFSGGALTVRGEFQVNSSAFKATNLSIDVGVGAISRLSFSNFENCELADIAGPHYRPVMIERCTFTDCQFVGFSPSSKFIERLLYEHQVFSKGLTADEERTIVLDRCAGILFIDEFDDRIKIGKQGFKAIGNVFLVAQGTLQSKIRSRTAFVKTLSNRFGKQYPQLLGRLEVAYPGIFKLPNDTPPKRQEDEQFAKRP</sequence>
<evidence type="ECO:0000259" key="2">
    <source>
        <dbReference type="Pfam" id="PF05729"/>
    </source>
</evidence>
<dbReference type="GO" id="GO:0016787">
    <property type="term" value="F:hydrolase activity"/>
    <property type="evidence" value="ECO:0007669"/>
    <property type="project" value="UniProtKB-KW"/>
</dbReference>
<comment type="caution">
    <text evidence="3">The sequence shown here is derived from an EMBL/GenBank/DDBJ whole genome shotgun (WGS) entry which is preliminary data.</text>
</comment>
<dbReference type="Pfam" id="PF05729">
    <property type="entry name" value="NACHT"/>
    <property type="match status" value="1"/>
</dbReference>
<keyword evidence="3" id="KW-0255">Endonuclease</keyword>
<dbReference type="Gene3D" id="3.40.1350.10">
    <property type="match status" value="1"/>
</dbReference>
<dbReference type="InterPro" id="IPR011856">
    <property type="entry name" value="tRNA_endonuc-like_dom_sf"/>
</dbReference>
<dbReference type="RefSeq" id="WP_250946931.1">
    <property type="nucleotide sequence ID" value="NZ_JAMQAY010000015.1"/>
</dbReference>
<keyword evidence="3" id="KW-0540">Nuclease</keyword>
<protein>
    <submittedName>
        <fullName evidence="3">Restriction endonuclease</fullName>
        <ecNumber evidence="3">3.1.21.-</ecNumber>
    </submittedName>
</protein>
<dbReference type="EMBL" id="JAMQAY010000015">
    <property type="protein sequence ID" value="MCM2404212.1"/>
    <property type="molecule type" value="Genomic_DNA"/>
</dbReference>
<dbReference type="InterPro" id="IPR007560">
    <property type="entry name" value="Restrct_endonuc_IV_Mrr"/>
</dbReference>
<evidence type="ECO:0000313" key="4">
    <source>
        <dbReference type="Proteomes" id="UP001155079"/>
    </source>
</evidence>
<accession>A0ABT0VFG7</accession>
<reference evidence="3 4" key="1">
    <citation type="submission" date="2022-06" db="EMBL/GenBank/DDBJ databases">
        <authorList>
            <person name="Sun Q."/>
        </authorList>
    </citation>
    <scope>NUCLEOTIDE SEQUENCE [LARGE SCALE GENOMIC DNA]</scope>
    <source>
        <strain evidence="3 4">S153</strain>
    </source>
</reference>
<dbReference type="InterPro" id="IPR007111">
    <property type="entry name" value="NACHT_NTPase"/>
</dbReference>
<gene>
    <name evidence="3" type="ORF">NBH20_23815</name>
</gene>
<name>A0ABT0VFG7_9HYPH</name>
<dbReference type="InterPro" id="IPR011335">
    <property type="entry name" value="Restrct_endonuc-II-like"/>
</dbReference>
<organism evidence="3 4">
    <name type="scientific">Ciceribacter sichuanensis</name>
    <dbReference type="NCBI Taxonomy" id="2949647"/>
    <lineage>
        <taxon>Bacteria</taxon>
        <taxon>Pseudomonadati</taxon>
        <taxon>Pseudomonadota</taxon>
        <taxon>Alphaproteobacteria</taxon>
        <taxon>Hyphomicrobiales</taxon>
        <taxon>Rhizobiaceae</taxon>
        <taxon>Ciceribacter</taxon>
    </lineage>
</organism>
<dbReference type="SUPFAM" id="SSF52540">
    <property type="entry name" value="P-loop containing nucleoside triphosphate hydrolases"/>
    <property type="match status" value="1"/>
</dbReference>
<feature type="domain" description="Restriction endonuclease type IV Mrr" evidence="1">
    <location>
        <begin position="17"/>
        <end position="118"/>
    </location>
</feature>
<keyword evidence="3" id="KW-0378">Hydrolase</keyword>
<proteinExistence type="predicted"/>
<evidence type="ECO:0000313" key="3">
    <source>
        <dbReference type="EMBL" id="MCM2404212.1"/>
    </source>
</evidence>
<dbReference type="EC" id="3.1.21.-" evidence="3"/>
<evidence type="ECO:0000259" key="1">
    <source>
        <dbReference type="Pfam" id="PF04471"/>
    </source>
</evidence>
<dbReference type="SUPFAM" id="SSF52980">
    <property type="entry name" value="Restriction endonuclease-like"/>
    <property type="match status" value="1"/>
</dbReference>
<dbReference type="Pfam" id="PF04471">
    <property type="entry name" value="Mrr_cat"/>
    <property type="match status" value="1"/>
</dbReference>
<dbReference type="Proteomes" id="UP001155079">
    <property type="component" value="Unassembled WGS sequence"/>
</dbReference>
<dbReference type="GO" id="GO:0004519">
    <property type="term" value="F:endonuclease activity"/>
    <property type="evidence" value="ECO:0007669"/>
    <property type="project" value="UniProtKB-KW"/>
</dbReference>